<dbReference type="OrthoDB" id="6156692at2759"/>
<evidence type="ECO:0000259" key="7">
    <source>
        <dbReference type="Pfam" id="PF02932"/>
    </source>
</evidence>
<dbReference type="GO" id="GO:0005230">
    <property type="term" value="F:extracellular ligand-gated monoatomic ion channel activity"/>
    <property type="evidence" value="ECO:0007669"/>
    <property type="project" value="InterPro"/>
</dbReference>
<evidence type="ECO:0000259" key="6">
    <source>
        <dbReference type="Pfam" id="PF02931"/>
    </source>
</evidence>
<sequence>MTMFGIRGCHYKRSSFLTHLAVQAAIIVNYCTVVSGTDAISYRNMSKLHADLLVNYNRYIRPLQDQRSTMNISVIYTFKSLNDFDAVNGRMVTTGSLFARWRDEMMTWVPHEYGDIENVRMRETVVWVPTILLTNGADDVYIKGIKREDSSIVFDSKGMASFLLSGVMTSTCDPDITYYPYDKHNCSLQFTTQEPMNEISLYLSDIIMLPEADSNLLWELNNFHISTYSFLYYNTFIEISLTLERRPTYLIYTIILPISLLNFINLLAFVLPADSGERVSFATTILLTLSVYMTIMSDSIPNTSDPVSILTISLMIKLAMSSLIVLTVIMTLNLYHLSDATPVPGWLLRVLCFQRRTGNTDTKNDFKLENRTHTYEIETNITRHLEIEEANEEREAEEKQREPLYSTTWSAVGRVLDYILLAVFTLITVTETTYNMVRISNRIG</sequence>
<evidence type="ECO:0000256" key="2">
    <source>
        <dbReference type="ARBA" id="ARBA00022692"/>
    </source>
</evidence>
<keyword evidence="8" id="KW-0675">Receptor</keyword>
<dbReference type="EMBL" id="NEDP02003449">
    <property type="protein sequence ID" value="OWF48659.1"/>
    <property type="molecule type" value="Genomic_DNA"/>
</dbReference>
<dbReference type="GO" id="GO:0016020">
    <property type="term" value="C:membrane"/>
    <property type="evidence" value="ECO:0007669"/>
    <property type="project" value="UniProtKB-SubCell"/>
</dbReference>
<dbReference type="InterPro" id="IPR038050">
    <property type="entry name" value="Neuro_actylchol_rec"/>
</dbReference>
<keyword evidence="4 5" id="KW-0472">Membrane</keyword>
<feature type="transmembrane region" description="Helical" evidence="5">
    <location>
        <begin position="307"/>
        <end position="332"/>
    </location>
</feature>
<dbReference type="GO" id="GO:0004888">
    <property type="term" value="F:transmembrane signaling receptor activity"/>
    <property type="evidence" value="ECO:0007669"/>
    <property type="project" value="InterPro"/>
</dbReference>
<dbReference type="PRINTS" id="PR00252">
    <property type="entry name" value="NRIONCHANNEL"/>
</dbReference>
<feature type="transmembrane region" description="Helical" evidence="5">
    <location>
        <begin position="279"/>
        <end position="295"/>
    </location>
</feature>
<dbReference type="SUPFAM" id="SSF90112">
    <property type="entry name" value="Neurotransmitter-gated ion-channel transmembrane pore"/>
    <property type="match status" value="1"/>
</dbReference>
<keyword evidence="3 5" id="KW-1133">Transmembrane helix</keyword>
<gene>
    <name evidence="8" type="ORF">KP79_PYT06367</name>
</gene>
<dbReference type="SUPFAM" id="SSF63712">
    <property type="entry name" value="Nicotinic receptor ligand binding domain-like"/>
    <property type="match status" value="1"/>
</dbReference>
<dbReference type="InterPro" id="IPR006202">
    <property type="entry name" value="Neur_chan_lig-bd"/>
</dbReference>
<comment type="subcellular location">
    <subcellularLocation>
        <location evidence="1">Membrane</location>
        <topology evidence="1">Multi-pass membrane protein</topology>
    </subcellularLocation>
</comment>
<evidence type="ECO:0000256" key="4">
    <source>
        <dbReference type="ARBA" id="ARBA00023136"/>
    </source>
</evidence>
<keyword evidence="9" id="KW-1185">Reference proteome</keyword>
<dbReference type="STRING" id="6573.A0A210QIY0"/>
<dbReference type="Proteomes" id="UP000242188">
    <property type="component" value="Unassembled WGS sequence"/>
</dbReference>
<dbReference type="Pfam" id="PF02931">
    <property type="entry name" value="Neur_chan_LBD"/>
    <property type="match status" value="1"/>
</dbReference>
<dbReference type="InterPro" id="IPR036734">
    <property type="entry name" value="Neur_chan_lig-bd_sf"/>
</dbReference>
<dbReference type="CDD" id="cd18989">
    <property type="entry name" value="LGIC_ECD_cation"/>
    <property type="match status" value="1"/>
</dbReference>
<dbReference type="AlphaFoldDB" id="A0A210QIY0"/>
<evidence type="ECO:0000256" key="5">
    <source>
        <dbReference type="SAM" id="Phobius"/>
    </source>
</evidence>
<proteinExistence type="predicted"/>
<name>A0A210QIY0_MIZYE</name>
<dbReference type="InterPro" id="IPR036719">
    <property type="entry name" value="Neuro-gated_channel_TM_sf"/>
</dbReference>
<dbReference type="PANTHER" id="PTHR18945">
    <property type="entry name" value="NEUROTRANSMITTER GATED ION CHANNEL"/>
    <property type="match status" value="1"/>
</dbReference>
<dbReference type="CDD" id="cd19051">
    <property type="entry name" value="LGIC_TM_cation"/>
    <property type="match status" value="1"/>
</dbReference>
<evidence type="ECO:0000256" key="1">
    <source>
        <dbReference type="ARBA" id="ARBA00004141"/>
    </source>
</evidence>
<dbReference type="Gene3D" id="2.70.170.10">
    <property type="entry name" value="Neurotransmitter-gated ion-channel ligand-binding domain"/>
    <property type="match status" value="1"/>
</dbReference>
<keyword evidence="2 5" id="KW-0812">Transmembrane</keyword>
<comment type="caution">
    <text evidence="8">The sequence shown here is derived from an EMBL/GenBank/DDBJ whole genome shotgun (WGS) entry which is preliminary data.</text>
</comment>
<accession>A0A210QIY0</accession>
<feature type="domain" description="Neurotransmitter-gated ion-channel transmembrane" evidence="7">
    <location>
        <begin position="254"/>
        <end position="341"/>
    </location>
</feature>
<evidence type="ECO:0000256" key="3">
    <source>
        <dbReference type="ARBA" id="ARBA00022989"/>
    </source>
</evidence>
<organism evidence="8 9">
    <name type="scientific">Mizuhopecten yessoensis</name>
    <name type="common">Japanese scallop</name>
    <name type="synonym">Patinopecten yessoensis</name>
    <dbReference type="NCBI Taxonomy" id="6573"/>
    <lineage>
        <taxon>Eukaryota</taxon>
        <taxon>Metazoa</taxon>
        <taxon>Spiralia</taxon>
        <taxon>Lophotrochozoa</taxon>
        <taxon>Mollusca</taxon>
        <taxon>Bivalvia</taxon>
        <taxon>Autobranchia</taxon>
        <taxon>Pteriomorphia</taxon>
        <taxon>Pectinida</taxon>
        <taxon>Pectinoidea</taxon>
        <taxon>Pectinidae</taxon>
        <taxon>Mizuhopecten</taxon>
    </lineage>
</organism>
<dbReference type="Pfam" id="PF02932">
    <property type="entry name" value="Neur_chan_memb"/>
    <property type="match status" value="1"/>
</dbReference>
<evidence type="ECO:0000313" key="8">
    <source>
        <dbReference type="EMBL" id="OWF48659.1"/>
    </source>
</evidence>
<dbReference type="InterPro" id="IPR006201">
    <property type="entry name" value="Neur_channel"/>
</dbReference>
<dbReference type="Gene3D" id="1.20.58.390">
    <property type="entry name" value="Neurotransmitter-gated ion-channel transmembrane domain"/>
    <property type="match status" value="1"/>
</dbReference>
<evidence type="ECO:0000313" key="9">
    <source>
        <dbReference type="Proteomes" id="UP000242188"/>
    </source>
</evidence>
<protein>
    <submittedName>
        <fullName evidence="8">Acetylcholine receptor subunit alpha-1-B</fullName>
    </submittedName>
</protein>
<feature type="transmembrane region" description="Helical" evidence="5">
    <location>
        <begin position="20"/>
        <end position="40"/>
    </location>
</feature>
<feature type="transmembrane region" description="Helical" evidence="5">
    <location>
        <begin position="249"/>
        <end position="273"/>
    </location>
</feature>
<dbReference type="InterPro" id="IPR006029">
    <property type="entry name" value="Neurotrans-gated_channel_TM"/>
</dbReference>
<reference evidence="8 9" key="1">
    <citation type="journal article" date="2017" name="Nat. Ecol. Evol.">
        <title>Scallop genome provides insights into evolution of bilaterian karyotype and development.</title>
        <authorList>
            <person name="Wang S."/>
            <person name="Zhang J."/>
            <person name="Jiao W."/>
            <person name="Li J."/>
            <person name="Xun X."/>
            <person name="Sun Y."/>
            <person name="Guo X."/>
            <person name="Huan P."/>
            <person name="Dong B."/>
            <person name="Zhang L."/>
            <person name="Hu X."/>
            <person name="Sun X."/>
            <person name="Wang J."/>
            <person name="Zhao C."/>
            <person name="Wang Y."/>
            <person name="Wang D."/>
            <person name="Huang X."/>
            <person name="Wang R."/>
            <person name="Lv J."/>
            <person name="Li Y."/>
            <person name="Zhang Z."/>
            <person name="Liu B."/>
            <person name="Lu W."/>
            <person name="Hui Y."/>
            <person name="Liang J."/>
            <person name="Zhou Z."/>
            <person name="Hou R."/>
            <person name="Li X."/>
            <person name="Liu Y."/>
            <person name="Li H."/>
            <person name="Ning X."/>
            <person name="Lin Y."/>
            <person name="Zhao L."/>
            <person name="Xing Q."/>
            <person name="Dou J."/>
            <person name="Li Y."/>
            <person name="Mao J."/>
            <person name="Guo H."/>
            <person name="Dou H."/>
            <person name="Li T."/>
            <person name="Mu C."/>
            <person name="Jiang W."/>
            <person name="Fu Q."/>
            <person name="Fu X."/>
            <person name="Miao Y."/>
            <person name="Liu J."/>
            <person name="Yu Q."/>
            <person name="Li R."/>
            <person name="Liao H."/>
            <person name="Li X."/>
            <person name="Kong Y."/>
            <person name="Jiang Z."/>
            <person name="Chourrout D."/>
            <person name="Li R."/>
            <person name="Bao Z."/>
        </authorList>
    </citation>
    <scope>NUCLEOTIDE SEQUENCE [LARGE SCALE GENOMIC DNA]</scope>
    <source>
        <strain evidence="8 9">PY_sf001</strain>
    </source>
</reference>
<feature type="domain" description="Neurotransmitter-gated ion-channel ligand-binding" evidence="6">
    <location>
        <begin position="47"/>
        <end position="247"/>
    </location>
</feature>
<feature type="transmembrane region" description="Helical" evidence="5">
    <location>
        <begin position="418"/>
        <end position="437"/>
    </location>
</feature>